<evidence type="ECO:0000313" key="2">
    <source>
        <dbReference type="Proteomes" id="UP001054945"/>
    </source>
</evidence>
<name>A0AAV4TG33_CAEEX</name>
<keyword evidence="2" id="KW-1185">Reference proteome</keyword>
<dbReference type="AlphaFoldDB" id="A0AAV4TG33"/>
<gene>
    <name evidence="1" type="ORF">CEXT_752961</name>
</gene>
<proteinExistence type="predicted"/>
<accession>A0AAV4TG33</accession>
<evidence type="ECO:0000313" key="1">
    <source>
        <dbReference type="EMBL" id="GIY45085.1"/>
    </source>
</evidence>
<dbReference type="EMBL" id="BPLR01011232">
    <property type="protein sequence ID" value="GIY45085.1"/>
    <property type="molecule type" value="Genomic_DNA"/>
</dbReference>
<protein>
    <submittedName>
        <fullName evidence="1">Uncharacterized protein</fullName>
    </submittedName>
</protein>
<comment type="caution">
    <text evidence="1">The sequence shown here is derived from an EMBL/GenBank/DDBJ whole genome shotgun (WGS) entry which is preliminary data.</text>
</comment>
<dbReference type="Proteomes" id="UP001054945">
    <property type="component" value="Unassembled WGS sequence"/>
</dbReference>
<sequence>MFEPPPPLKLMPTTKYCFVVRKPRAKERNGSILLTYSSDGNQVVIVSVTQSITKTYQVLFLVFTGEFYLPNRSIECERKWSFLAQNVVSVTFLLI</sequence>
<reference evidence="1 2" key="1">
    <citation type="submission" date="2021-06" db="EMBL/GenBank/DDBJ databases">
        <title>Caerostris extrusa draft genome.</title>
        <authorList>
            <person name="Kono N."/>
            <person name="Arakawa K."/>
        </authorList>
    </citation>
    <scope>NUCLEOTIDE SEQUENCE [LARGE SCALE GENOMIC DNA]</scope>
</reference>
<organism evidence="1 2">
    <name type="scientific">Caerostris extrusa</name>
    <name type="common">Bark spider</name>
    <name type="synonym">Caerostris bankana</name>
    <dbReference type="NCBI Taxonomy" id="172846"/>
    <lineage>
        <taxon>Eukaryota</taxon>
        <taxon>Metazoa</taxon>
        <taxon>Ecdysozoa</taxon>
        <taxon>Arthropoda</taxon>
        <taxon>Chelicerata</taxon>
        <taxon>Arachnida</taxon>
        <taxon>Araneae</taxon>
        <taxon>Araneomorphae</taxon>
        <taxon>Entelegynae</taxon>
        <taxon>Araneoidea</taxon>
        <taxon>Araneidae</taxon>
        <taxon>Caerostris</taxon>
    </lineage>
</organism>